<evidence type="ECO:0000313" key="4">
    <source>
        <dbReference type="Proteomes" id="UP000587586"/>
    </source>
</evidence>
<reference evidence="4" key="1">
    <citation type="submission" date="2020-06" db="EMBL/GenBank/DDBJ databases">
        <title>Draft genomic sequecing of Geomonas sp. Red745.</title>
        <authorList>
            <person name="Itoh H."/>
            <person name="Xu Z.X."/>
            <person name="Ushijima N."/>
            <person name="Masuda Y."/>
            <person name="Shiratori Y."/>
            <person name="Senoo K."/>
        </authorList>
    </citation>
    <scope>NUCLEOTIDE SEQUENCE [LARGE SCALE GENOMIC DNA]</scope>
    <source>
        <strain evidence="4">Red745</strain>
    </source>
</reference>
<dbReference type="PANTHER" id="PTHR40547:SF1">
    <property type="entry name" value="SLL0298 PROTEIN"/>
    <property type="match status" value="1"/>
</dbReference>
<dbReference type="Proteomes" id="UP000587586">
    <property type="component" value="Unassembled WGS sequence"/>
</dbReference>
<evidence type="ECO:0000313" key="3">
    <source>
        <dbReference type="EMBL" id="GFO67246.1"/>
    </source>
</evidence>
<dbReference type="AlphaFoldDB" id="A0A6V8N407"/>
<comment type="caution">
    <text evidence="3">The sequence shown here is derived from an EMBL/GenBank/DDBJ whole genome shotgun (WGS) entry which is preliminary data.</text>
</comment>
<feature type="transmembrane region" description="Helical" evidence="1">
    <location>
        <begin position="113"/>
        <end position="137"/>
    </location>
</feature>
<sequence>MLNQKRWKKTLYKILSLDSHPGHISAGFAVGVFISFTPFFGLHTPMAIAAAFIFRLNKLTCVTGAWINTPLTIVPILGISYKLGRFLRGRPVNELPLTGGLEWHNLEKYAKSLILGTSVLGFFAAIIAYFVCYYLVLRFRSRDAAQKELAKEMEEVGEELE</sequence>
<organism evidence="3 4">
    <name type="scientific">Geomonas limicola</name>
    <dbReference type="NCBI Taxonomy" id="2740186"/>
    <lineage>
        <taxon>Bacteria</taxon>
        <taxon>Pseudomonadati</taxon>
        <taxon>Thermodesulfobacteriota</taxon>
        <taxon>Desulfuromonadia</taxon>
        <taxon>Geobacterales</taxon>
        <taxon>Geobacteraceae</taxon>
        <taxon>Geomonas</taxon>
    </lineage>
</organism>
<keyword evidence="4" id="KW-1185">Reference proteome</keyword>
<proteinExistence type="predicted"/>
<dbReference type="EMBL" id="BLXZ01000002">
    <property type="protein sequence ID" value="GFO67246.1"/>
    <property type="molecule type" value="Genomic_DNA"/>
</dbReference>
<dbReference type="Pfam" id="PF09835">
    <property type="entry name" value="DUF2062"/>
    <property type="match status" value="1"/>
</dbReference>
<gene>
    <name evidence="3" type="ORF">GMLC_08250</name>
</gene>
<evidence type="ECO:0000259" key="2">
    <source>
        <dbReference type="Pfam" id="PF09835"/>
    </source>
</evidence>
<evidence type="ECO:0000256" key="1">
    <source>
        <dbReference type="SAM" id="Phobius"/>
    </source>
</evidence>
<keyword evidence="1" id="KW-1133">Transmembrane helix</keyword>
<name>A0A6V8N407_9BACT</name>
<dbReference type="RefSeq" id="WP_183359804.1">
    <property type="nucleotide sequence ID" value="NZ_BLXZ01000002.1"/>
</dbReference>
<keyword evidence="1" id="KW-0812">Transmembrane</keyword>
<protein>
    <recommendedName>
        <fullName evidence="2">DUF2062 domain-containing protein</fullName>
    </recommendedName>
</protein>
<feature type="transmembrane region" description="Helical" evidence="1">
    <location>
        <begin position="26"/>
        <end position="54"/>
    </location>
</feature>
<feature type="domain" description="DUF2062" evidence="2">
    <location>
        <begin position="5"/>
        <end position="143"/>
    </location>
</feature>
<accession>A0A6V8N407</accession>
<dbReference type="PANTHER" id="PTHR40547">
    <property type="entry name" value="SLL0298 PROTEIN"/>
    <property type="match status" value="1"/>
</dbReference>
<feature type="transmembrane region" description="Helical" evidence="1">
    <location>
        <begin position="61"/>
        <end position="81"/>
    </location>
</feature>
<keyword evidence="1" id="KW-0472">Membrane</keyword>
<dbReference type="InterPro" id="IPR018639">
    <property type="entry name" value="DUF2062"/>
</dbReference>